<sequence>MRRALLGAIVSQLVAMGAAGARARAPTVRDAPLARRRVLLGAPLAALHAAALATVGAAGASDVDAQREARRAELLRLIASGAPDERILAQIDALVPYDPSRGRGAVDGALAGTWDLLWTKDEAPAAVQLVRKTLHQPVGTQLLGDAAAPRFGAGRVAQLLDVGAVRFELSSGATPAPDDARVLQIFPPFRFDALVGGRRLHIAATDDDAGFRRLNARSAEAIAAPRNRYAQLYLDVSGSVGDLRVSRIVEGDSAIVGNVYIHSRIPDGAR</sequence>
<protein>
    <recommendedName>
        <fullName evidence="3">Plastid lipid-associated protein/fibrillin conserved domain-containing protein</fullName>
    </recommendedName>
</protein>
<dbReference type="EMBL" id="JAGTXO010000045">
    <property type="protein sequence ID" value="KAG8459009.1"/>
    <property type="molecule type" value="Genomic_DNA"/>
</dbReference>
<evidence type="ECO:0000313" key="2">
    <source>
        <dbReference type="Proteomes" id="UP000751190"/>
    </source>
</evidence>
<dbReference type="OrthoDB" id="42614at2759"/>
<dbReference type="OMA" id="QLAPKNE"/>
<organism evidence="1 2">
    <name type="scientific">Diacronema lutheri</name>
    <name type="common">Unicellular marine alga</name>
    <name type="synonym">Monochrysis lutheri</name>
    <dbReference type="NCBI Taxonomy" id="2081491"/>
    <lineage>
        <taxon>Eukaryota</taxon>
        <taxon>Haptista</taxon>
        <taxon>Haptophyta</taxon>
        <taxon>Pavlovophyceae</taxon>
        <taxon>Pavlovales</taxon>
        <taxon>Pavlovaceae</taxon>
        <taxon>Diacronema</taxon>
    </lineage>
</organism>
<comment type="caution">
    <text evidence="1">The sequence shown here is derived from an EMBL/GenBank/DDBJ whole genome shotgun (WGS) entry which is preliminary data.</text>
</comment>
<gene>
    <name evidence="1" type="ORF">KFE25_006554</name>
</gene>
<name>A0A8J6C347_DIALT</name>
<keyword evidence="2" id="KW-1185">Reference proteome</keyword>
<dbReference type="AlphaFoldDB" id="A0A8J6C347"/>
<reference evidence="1" key="1">
    <citation type="submission" date="2021-05" db="EMBL/GenBank/DDBJ databases">
        <title>The genome of the haptophyte Pavlova lutheri (Diacronema luteri, Pavlovales) - a model for lipid biosynthesis in eukaryotic algae.</title>
        <authorList>
            <person name="Hulatt C.J."/>
            <person name="Posewitz M.C."/>
        </authorList>
    </citation>
    <scope>NUCLEOTIDE SEQUENCE</scope>
    <source>
        <strain evidence="1">NIVA-4/92</strain>
    </source>
</reference>
<evidence type="ECO:0000313" key="1">
    <source>
        <dbReference type="EMBL" id="KAG8459009.1"/>
    </source>
</evidence>
<dbReference type="Proteomes" id="UP000751190">
    <property type="component" value="Unassembled WGS sequence"/>
</dbReference>
<evidence type="ECO:0008006" key="3">
    <source>
        <dbReference type="Google" id="ProtNLM"/>
    </source>
</evidence>
<accession>A0A8J6C347</accession>
<proteinExistence type="predicted"/>